<proteinExistence type="predicted"/>
<feature type="chain" id="PRO_5047183945" evidence="3">
    <location>
        <begin position="25"/>
        <end position="208"/>
    </location>
</feature>
<feature type="coiled-coil region" evidence="1">
    <location>
        <begin position="93"/>
        <end position="124"/>
    </location>
</feature>
<reference evidence="4 5" key="1">
    <citation type="submission" date="2024-09" db="EMBL/GenBank/DDBJ databases">
        <authorList>
            <person name="Sun Q."/>
            <person name="Mori K."/>
        </authorList>
    </citation>
    <scope>NUCLEOTIDE SEQUENCE [LARGE SCALE GENOMIC DNA]</scope>
    <source>
        <strain evidence="4 5">CECT 8622</strain>
    </source>
</reference>
<dbReference type="Proteomes" id="UP001589585">
    <property type="component" value="Unassembled WGS sequence"/>
</dbReference>
<evidence type="ECO:0000256" key="1">
    <source>
        <dbReference type="SAM" id="Coils"/>
    </source>
</evidence>
<dbReference type="RefSeq" id="WP_379862160.1">
    <property type="nucleotide sequence ID" value="NZ_JBHMFC010000103.1"/>
</dbReference>
<accession>A0ABV5FEM9</accession>
<keyword evidence="3" id="KW-0732">Signal</keyword>
<keyword evidence="2" id="KW-0812">Transmembrane</keyword>
<keyword evidence="5" id="KW-1185">Reference proteome</keyword>
<organism evidence="4 5">
    <name type="scientific">Mariniflexile ostreae</name>
    <dbReference type="NCBI Taxonomy" id="1520892"/>
    <lineage>
        <taxon>Bacteria</taxon>
        <taxon>Pseudomonadati</taxon>
        <taxon>Bacteroidota</taxon>
        <taxon>Flavobacteriia</taxon>
        <taxon>Flavobacteriales</taxon>
        <taxon>Flavobacteriaceae</taxon>
        <taxon>Mariniflexile</taxon>
    </lineage>
</organism>
<feature type="transmembrane region" description="Helical" evidence="2">
    <location>
        <begin position="138"/>
        <end position="156"/>
    </location>
</feature>
<dbReference type="EMBL" id="JBHMFC010000103">
    <property type="protein sequence ID" value="MFB9057909.1"/>
    <property type="molecule type" value="Genomic_DNA"/>
</dbReference>
<evidence type="ECO:0000256" key="2">
    <source>
        <dbReference type="SAM" id="Phobius"/>
    </source>
</evidence>
<gene>
    <name evidence="4" type="ORF">ACFFU9_14275</name>
</gene>
<keyword evidence="2" id="KW-1133">Transmembrane helix</keyword>
<comment type="caution">
    <text evidence="4">The sequence shown here is derived from an EMBL/GenBank/DDBJ whole genome shotgun (WGS) entry which is preliminary data.</text>
</comment>
<keyword evidence="1" id="KW-0175">Coiled coil</keyword>
<keyword evidence="2" id="KW-0472">Membrane</keyword>
<protein>
    <submittedName>
        <fullName evidence="4">tRNA (Guanine-N1)-methyltransferase</fullName>
    </submittedName>
</protein>
<evidence type="ECO:0000256" key="3">
    <source>
        <dbReference type="SAM" id="SignalP"/>
    </source>
</evidence>
<sequence>MKSIPLLLLTVALFTCSFTSFSQADTDEDKLSLNSGTIDNQFDFVIQKSNGWRDERGQTYKVIRSNWLTDLKAHTLDSLKAVKKDLVDTQIVVKSQDKEISDLKTNLSNTKNELENTHEEKNNMALFGLQMSKTNYNVLMWSIILALLVLLLFFIYKFKNSNAITRLAQDNLAEVEEEFDEHRKTALEREQKVRRQLQDEINKQKLKK</sequence>
<evidence type="ECO:0000313" key="5">
    <source>
        <dbReference type="Proteomes" id="UP001589585"/>
    </source>
</evidence>
<evidence type="ECO:0000313" key="4">
    <source>
        <dbReference type="EMBL" id="MFB9057909.1"/>
    </source>
</evidence>
<name>A0ABV5FEM9_9FLAO</name>
<feature type="coiled-coil region" evidence="1">
    <location>
        <begin position="165"/>
        <end position="207"/>
    </location>
</feature>
<feature type="signal peptide" evidence="3">
    <location>
        <begin position="1"/>
        <end position="24"/>
    </location>
</feature>